<evidence type="ECO:0000313" key="1">
    <source>
        <dbReference type="EMBL" id="EMS72129.1"/>
    </source>
</evidence>
<gene>
    <name evidence="1" type="ORF">CTER_2043</name>
</gene>
<dbReference type="SUPFAM" id="SSF81631">
    <property type="entry name" value="PAP/OAS1 substrate-binding domain"/>
    <property type="match status" value="1"/>
</dbReference>
<dbReference type="PIRSF" id="PIRSF000812">
    <property type="entry name" value="AAD"/>
    <property type="match status" value="1"/>
</dbReference>
<dbReference type="eggNOG" id="ENOG502Z7S1">
    <property type="taxonomic scope" value="Bacteria"/>
</dbReference>
<dbReference type="InterPro" id="IPR007530">
    <property type="entry name" value="Aminoglycoside_adenylylTfrase"/>
</dbReference>
<dbReference type="SUPFAM" id="SSF81301">
    <property type="entry name" value="Nucleotidyltransferase"/>
    <property type="match status" value="1"/>
</dbReference>
<protein>
    <submittedName>
        <fullName evidence="1">Streptomycin adenylyltransferase</fullName>
        <ecNumber evidence="1">2.7.7.-</ecNumber>
    </submittedName>
</protein>
<dbReference type="EMBL" id="AORV01000031">
    <property type="protein sequence ID" value="EMS72129.1"/>
    <property type="molecule type" value="Genomic_DNA"/>
</dbReference>
<keyword evidence="2" id="KW-1185">Reference proteome</keyword>
<dbReference type="PATRIC" id="fig|1195236.3.peg.2348"/>
<reference evidence="1 2" key="1">
    <citation type="journal article" date="2013" name="Genome Announc.">
        <title>Draft Genome Sequence of the Cellulolytic, Mesophilic, Anaerobic Bacterium Clostridium termitidis Strain CT1112 (DSM 5398).</title>
        <authorList>
            <person name="Lal S."/>
            <person name="Ramachandran U."/>
            <person name="Zhang X."/>
            <person name="Munir R."/>
            <person name="Sparling R."/>
            <person name="Levin D.B."/>
        </authorList>
    </citation>
    <scope>NUCLEOTIDE SEQUENCE [LARGE SCALE GENOMIC DNA]</scope>
    <source>
        <strain evidence="1 2">CT1112</strain>
    </source>
</reference>
<keyword evidence="1" id="KW-0808">Transferase</keyword>
<sequence length="291" mass="34786">MRTEQDMFDLILNIADRDKRVRAVFMNGSRTNPNAVKDIFQDYDIVYVVEEAKSFREDRQWIDQFGERLYMQYPEENSYYPSDMENCYGWLIQFADGNRLDLHVCTLNQALKGIKEDRLCRILLDKDKYLPNIPEATDEDYWIKKPTEIQFLDTCNEFWWCLNNVAKGLWREEVPYVMDMLNLFVRPQLIRLLGWKIGYKTNFTVSIGKSGKYMYKWLEENNWNAFLKTYPSGVIKNIWEAVFIMCDLFDDIAREISYTMDIKYNETEANNSLKFLKDVHVLPKDAKEIYL</sequence>
<comment type="caution">
    <text evidence="1">The sequence shown here is derived from an EMBL/GenBank/DDBJ whole genome shotgun (WGS) entry which is preliminary data.</text>
</comment>
<proteinExistence type="predicted"/>
<dbReference type="EC" id="2.7.7.-" evidence="1"/>
<dbReference type="RefSeq" id="WP_004625644.1">
    <property type="nucleotide sequence ID" value="NZ_AORV01000031.1"/>
</dbReference>
<dbReference type="Proteomes" id="UP000014155">
    <property type="component" value="Unassembled WGS sequence"/>
</dbReference>
<organism evidence="1 2">
    <name type="scientific">Ruminiclostridium cellobioparum subsp. termitidis CT1112</name>
    <dbReference type="NCBI Taxonomy" id="1195236"/>
    <lineage>
        <taxon>Bacteria</taxon>
        <taxon>Bacillati</taxon>
        <taxon>Bacillota</taxon>
        <taxon>Clostridia</taxon>
        <taxon>Eubacteriales</taxon>
        <taxon>Oscillospiraceae</taxon>
        <taxon>Ruminiclostridium</taxon>
    </lineage>
</organism>
<evidence type="ECO:0000313" key="2">
    <source>
        <dbReference type="Proteomes" id="UP000014155"/>
    </source>
</evidence>
<dbReference type="GO" id="GO:0016779">
    <property type="term" value="F:nucleotidyltransferase activity"/>
    <property type="evidence" value="ECO:0007669"/>
    <property type="project" value="UniProtKB-KW"/>
</dbReference>
<accession>S0FSG7</accession>
<dbReference type="Gene3D" id="3.30.460.10">
    <property type="entry name" value="Beta Polymerase, domain 2"/>
    <property type="match status" value="1"/>
</dbReference>
<dbReference type="Pfam" id="PF04439">
    <property type="entry name" value="Adenyl_transf"/>
    <property type="match status" value="1"/>
</dbReference>
<dbReference type="Gene3D" id="1.20.120.330">
    <property type="entry name" value="Nucleotidyltransferases domain 2"/>
    <property type="match status" value="1"/>
</dbReference>
<name>S0FSG7_RUMCE</name>
<keyword evidence="1" id="KW-0548">Nucleotidyltransferase</keyword>
<dbReference type="AlphaFoldDB" id="S0FSG7"/>
<dbReference type="InterPro" id="IPR043519">
    <property type="entry name" value="NT_sf"/>
</dbReference>
<dbReference type="STRING" id="1195236.CTER_2043"/>